<comment type="caution">
    <text evidence="2">The sequence shown here is derived from an EMBL/GenBank/DDBJ whole genome shotgun (WGS) entry which is preliminary data.</text>
</comment>
<keyword evidence="3" id="KW-1185">Reference proteome</keyword>
<dbReference type="RefSeq" id="WP_221221121.1">
    <property type="nucleotide sequence ID" value="NZ_JACIDK010000006.1"/>
</dbReference>
<dbReference type="EMBL" id="JACIDK010000006">
    <property type="protein sequence ID" value="MBB3892974.1"/>
    <property type="molecule type" value="Genomic_DNA"/>
</dbReference>
<name>A0A840A3T5_9CAUL</name>
<dbReference type="InterPro" id="IPR044020">
    <property type="entry name" value="DUF5676"/>
</dbReference>
<reference evidence="2 3" key="1">
    <citation type="submission" date="2020-08" db="EMBL/GenBank/DDBJ databases">
        <title>Genomic Encyclopedia of Type Strains, Phase IV (KMG-IV): sequencing the most valuable type-strain genomes for metagenomic binning, comparative biology and taxonomic classification.</title>
        <authorList>
            <person name="Goeker M."/>
        </authorList>
    </citation>
    <scope>NUCLEOTIDE SEQUENCE [LARGE SCALE GENOMIC DNA]</scope>
    <source>
        <strain evidence="2 3">DSM 21793</strain>
    </source>
</reference>
<sequence>MSLGLFLATTYVLCIGFDLLFPGQAMYETWRHLLPGFTWLTWPSFFLGLAESFGYGWYVALIFGPLFNVFAAMGERPRST</sequence>
<keyword evidence="1" id="KW-0812">Transmembrane</keyword>
<keyword evidence="1" id="KW-1133">Transmembrane helix</keyword>
<dbReference type="Pfam" id="PF18926">
    <property type="entry name" value="DUF5676"/>
    <property type="match status" value="1"/>
</dbReference>
<evidence type="ECO:0000256" key="1">
    <source>
        <dbReference type="SAM" id="Phobius"/>
    </source>
</evidence>
<feature type="transmembrane region" description="Helical" evidence="1">
    <location>
        <begin position="55"/>
        <end position="74"/>
    </location>
</feature>
<proteinExistence type="predicted"/>
<evidence type="ECO:0000313" key="2">
    <source>
        <dbReference type="EMBL" id="MBB3892974.1"/>
    </source>
</evidence>
<evidence type="ECO:0000313" key="3">
    <source>
        <dbReference type="Proteomes" id="UP000530564"/>
    </source>
</evidence>
<accession>A0A840A3T5</accession>
<organism evidence="2 3">
    <name type="scientific">Phenylobacterium haematophilum</name>
    <dbReference type="NCBI Taxonomy" id="98513"/>
    <lineage>
        <taxon>Bacteria</taxon>
        <taxon>Pseudomonadati</taxon>
        <taxon>Pseudomonadota</taxon>
        <taxon>Alphaproteobacteria</taxon>
        <taxon>Caulobacterales</taxon>
        <taxon>Caulobacteraceae</taxon>
        <taxon>Phenylobacterium</taxon>
    </lineage>
</organism>
<gene>
    <name evidence="2" type="ORF">GGQ61_003712</name>
</gene>
<keyword evidence="1" id="KW-0472">Membrane</keyword>
<dbReference type="AlphaFoldDB" id="A0A840A3T5"/>
<protein>
    <submittedName>
        <fullName evidence="2">Uncharacterized protein</fullName>
    </submittedName>
</protein>
<dbReference type="Proteomes" id="UP000530564">
    <property type="component" value="Unassembled WGS sequence"/>
</dbReference>